<feature type="compositionally biased region" description="Basic residues" evidence="1">
    <location>
        <begin position="39"/>
        <end position="52"/>
    </location>
</feature>
<protein>
    <submittedName>
        <fullName evidence="2">13251_t:CDS:1</fullName>
    </submittedName>
</protein>
<evidence type="ECO:0000256" key="1">
    <source>
        <dbReference type="SAM" id="MobiDB-lite"/>
    </source>
</evidence>
<evidence type="ECO:0000313" key="2">
    <source>
        <dbReference type="EMBL" id="CAG8729498.1"/>
    </source>
</evidence>
<gene>
    <name evidence="2" type="ORF">DERYTH_LOCUS14997</name>
</gene>
<reference evidence="2" key="1">
    <citation type="submission" date="2021-06" db="EMBL/GenBank/DDBJ databases">
        <authorList>
            <person name="Kallberg Y."/>
            <person name="Tangrot J."/>
            <person name="Rosling A."/>
        </authorList>
    </citation>
    <scope>NUCLEOTIDE SEQUENCE</scope>
    <source>
        <strain evidence="2">MA453B</strain>
    </source>
</reference>
<comment type="caution">
    <text evidence="2">The sequence shown here is derived from an EMBL/GenBank/DDBJ whole genome shotgun (WGS) entry which is preliminary data.</text>
</comment>
<dbReference type="AlphaFoldDB" id="A0A9N9NFE5"/>
<feature type="non-terminal residue" evidence="2">
    <location>
        <position position="1"/>
    </location>
</feature>
<proteinExistence type="predicted"/>
<name>A0A9N9NFE5_9GLOM</name>
<feature type="compositionally biased region" description="Polar residues" evidence="1">
    <location>
        <begin position="53"/>
        <end position="68"/>
    </location>
</feature>
<evidence type="ECO:0000313" key="3">
    <source>
        <dbReference type="Proteomes" id="UP000789405"/>
    </source>
</evidence>
<feature type="non-terminal residue" evidence="2">
    <location>
        <position position="68"/>
    </location>
</feature>
<sequence length="68" mass="8044">AIGEEERKPKVNKFFVQRINKNTVKLAKYSSLSLKKEYRKKNWPPRSQKKTKPTNNLDLESNNSIHNM</sequence>
<feature type="region of interest" description="Disordered" evidence="1">
    <location>
        <begin position="39"/>
        <end position="68"/>
    </location>
</feature>
<keyword evidence="3" id="KW-1185">Reference proteome</keyword>
<dbReference type="Proteomes" id="UP000789405">
    <property type="component" value="Unassembled WGS sequence"/>
</dbReference>
<organism evidence="2 3">
    <name type="scientific">Dentiscutata erythropus</name>
    <dbReference type="NCBI Taxonomy" id="1348616"/>
    <lineage>
        <taxon>Eukaryota</taxon>
        <taxon>Fungi</taxon>
        <taxon>Fungi incertae sedis</taxon>
        <taxon>Mucoromycota</taxon>
        <taxon>Glomeromycotina</taxon>
        <taxon>Glomeromycetes</taxon>
        <taxon>Diversisporales</taxon>
        <taxon>Gigasporaceae</taxon>
        <taxon>Dentiscutata</taxon>
    </lineage>
</organism>
<accession>A0A9N9NFE5</accession>
<dbReference type="EMBL" id="CAJVPY010011757">
    <property type="protein sequence ID" value="CAG8729498.1"/>
    <property type="molecule type" value="Genomic_DNA"/>
</dbReference>